<dbReference type="PANTHER" id="PTHR28495:SF1">
    <property type="entry name" value="GENE, 17266-RELATED"/>
    <property type="match status" value="1"/>
</dbReference>
<evidence type="ECO:0000259" key="1">
    <source>
        <dbReference type="Pfam" id="PF15813"/>
    </source>
</evidence>
<dbReference type="GeneID" id="127749647"/>
<organism evidence="2 3">
    <name type="scientific">Frankliniella occidentalis</name>
    <name type="common">Western flower thrips</name>
    <name type="synonym">Euthrips occidentalis</name>
    <dbReference type="NCBI Taxonomy" id="133901"/>
    <lineage>
        <taxon>Eukaryota</taxon>
        <taxon>Metazoa</taxon>
        <taxon>Ecdysozoa</taxon>
        <taxon>Arthropoda</taxon>
        <taxon>Hexapoda</taxon>
        <taxon>Insecta</taxon>
        <taxon>Pterygota</taxon>
        <taxon>Neoptera</taxon>
        <taxon>Paraneoptera</taxon>
        <taxon>Thysanoptera</taxon>
        <taxon>Terebrantia</taxon>
        <taxon>Thripoidea</taxon>
        <taxon>Thripidae</taxon>
        <taxon>Frankliniella</taxon>
    </lineage>
</organism>
<feature type="domain" description="DUF4708" evidence="1">
    <location>
        <begin position="16"/>
        <end position="169"/>
    </location>
</feature>
<sequence>MEKVVHNVDSAPVLVSMTVPKSSSLYCFTARIDPEDMKDPSARSDFHWQTFKCRLLVFSAPVLVCPVRSVDGPLRDLTVVCRRSELDEQHEQLPQPPSEVRAKLAELNLTLIRVRPLSDSEYASCLEYTLQAKLAPLWSPLAMRLVQGKDFLTCGEPRDSVSLRINVSEWNEEKSP</sequence>
<protein>
    <submittedName>
        <fullName evidence="3">Uncharacterized protein LOC127749647</fullName>
    </submittedName>
</protein>
<evidence type="ECO:0000313" key="3">
    <source>
        <dbReference type="RefSeq" id="XP_052124626.1"/>
    </source>
</evidence>
<dbReference type="OrthoDB" id="6285995at2759"/>
<dbReference type="Proteomes" id="UP000504606">
    <property type="component" value="Unplaced"/>
</dbReference>
<dbReference type="Pfam" id="PF15813">
    <property type="entry name" value="DUF4708"/>
    <property type="match status" value="1"/>
</dbReference>
<gene>
    <name evidence="3" type="primary">LOC127749647</name>
</gene>
<dbReference type="KEGG" id="foc:127749647"/>
<evidence type="ECO:0000313" key="2">
    <source>
        <dbReference type="Proteomes" id="UP000504606"/>
    </source>
</evidence>
<keyword evidence="2" id="KW-1185">Reference proteome</keyword>
<name>A0A9C6U3P5_FRAOC</name>
<dbReference type="RefSeq" id="XP_052124626.1">
    <property type="nucleotide sequence ID" value="XM_052268666.1"/>
</dbReference>
<dbReference type="AlphaFoldDB" id="A0A9C6U3P5"/>
<proteinExistence type="predicted"/>
<dbReference type="PANTHER" id="PTHR28495">
    <property type="entry name" value="HYPOTHETICAL PROTEIN LOC100359752"/>
    <property type="match status" value="1"/>
</dbReference>
<reference evidence="3" key="1">
    <citation type="submission" date="2025-08" db="UniProtKB">
        <authorList>
            <consortium name="RefSeq"/>
        </authorList>
    </citation>
    <scope>IDENTIFICATION</scope>
    <source>
        <tissue evidence="3">Whole organism</tissue>
    </source>
</reference>
<accession>A0A9C6U3P5</accession>
<dbReference type="InterPro" id="IPR031643">
    <property type="entry name" value="DUF4708"/>
</dbReference>